<dbReference type="InterPro" id="IPR005055">
    <property type="entry name" value="A10/PebIII"/>
</dbReference>
<organism evidence="2">
    <name type="scientific">Conopomorpha sinensis</name>
    <name type="common">litch fruit borer</name>
    <dbReference type="NCBI Taxonomy" id="940481"/>
    <lineage>
        <taxon>Eukaryota</taxon>
        <taxon>Metazoa</taxon>
        <taxon>Ecdysozoa</taxon>
        <taxon>Arthropoda</taxon>
        <taxon>Hexapoda</taxon>
        <taxon>Insecta</taxon>
        <taxon>Pterygota</taxon>
        <taxon>Neoptera</taxon>
        <taxon>Endopterygota</taxon>
        <taxon>Lepidoptera</taxon>
        <taxon>Glossata</taxon>
        <taxon>Ditrysia</taxon>
        <taxon>Tineoidea</taxon>
        <taxon>Gracillariidae</taxon>
        <taxon>Conopomorpha</taxon>
    </lineage>
</organism>
<feature type="signal peptide" evidence="1">
    <location>
        <begin position="1"/>
        <end position="18"/>
    </location>
</feature>
<dbReference type="PANTHER" id="PTHR11257">
    <property type="entry name" value="CHEMOSENSORY PROTEIN-RELATED"/>
    <property type="match status" value="1"/>
</dbReference>
<dbReference type="AlphaFoldDB" id="A0A5Q2USW7"/>
<dbReference type="PANTHER" id="PTHR11257:SF12">
    <property type="entry name" value="EJACULATORY BULB-SPECIFIC PROTEIN 3-RELATED"/>
    <property type="match status" value="1"/>
</dbReference>
<name>A0A5Q2USW7_9NEOP</name>
<protein>
    <submittedName>
        <fullName evidence="2">Putative chemosensory protein 1</fullName>
    </submittedName>
</protein>
<dbReference type="InterPro" id="IPR036682">
    <property type="entry name" value="OS_D_A10/PebIII_sf"/>
</dbReference>
<dbReference type="SUPFAM" id="SSF100910">
    <property type="entry name" value="Chemosensory protein Csp2"/>
    <property type="match status" value="1"/>
</dbReference>
<evidence type="ECO:0000313" key="2">
    <source>
        <dbReference type="EMBL" id="QGH51244.1"/>
    </source>
</evidence>
<dbReference type="EMBL" id="MK821130">
    <property type="protein sequence ID" value="QGH51244.1"/>
    <property type="molecule type" value="mRNA"/>
</dbReference>
<keyword evidence="1" id="KW-0732">Signal</keyword>
<dbReference type="Pfam" id="PF03392">
    <property type="entry name" value="OS-D"/>
    <property type="match status" value="1"/>
</dbReference>
<sequence length="127" mass="14635">MKLLIALCALAVVVAVSARPEATYTDRFDNINLDEILDNKRLLEPYVKCLLDKGRCTPDAKELKEHLREALENNCAKCTEKQRDGTRRVIKHLINKEAEYWTELVAKYDPGHKYVAKYESDLKEIKA</sequence>
<feature type="chain" id="PRO_5024278732" evidence="1">
    <location>
        <begin position="19"/>
        <end position="127"/>
    </location>
</feature>
<reference evidence="2" key="1">
    <citation type="submission" date="2019-04" db="EMBL/GenBank/DDBJ databases">
        <title>Chemosensory genes of Conopomorpha sinensis.</title>
        <authorList>
            <person name="Li P."/>
            <person name="Liu Y."/>
            <person name="Wang S."/>
            <person name="Sun H."/>
        </authorList>
    </citation>
    <scope>NUCLEOTIDE SEQUENCE</scope>
</reference>
<evidence type="ECO:0000256" key="1">
    <source>
        <dbReference type="SAM" id="SignalP"/>
    </source>
</evidence>
<proteinExistence type="evidence at transcript level"/>
<accession>A0A5Q2USW7</accession>
<dbReference type="Gene3D" id="1.10.2080.10">
    <property type="entry name" value="Insect odorant-binding protein A10/Ejaculatory bulb-specific protein 3"/>
    <property type="match status" value="1"/>
</dbReference>